<dbReference type="PROSITE" id="PS51257">
    <property type="entry name" value="PROKAR_LIPOPROTEIN"/>
    <property type="match status" value="1"/>
</dbReference>
<dbReference type="Proteomes" id="UP001374803">
    <property type="component" value="Chromosome"/>
</dbReference>
<gene>
    <name evidence="7" type="ORF">LVJ94_28055</name>
</gene>
<evidence type="ECO:0000259" key="6">
    <source>
        <dbReference type="SMART" id="SM00062"/>
    </source>
</evidence>
<evidence type="ECO:0000256" key="1">
    <source>
        <dbReference type="ARBA" id="ARBA00004196"/>
    </source>
</evidence>
<dbReference type="PANTHER" id="PTHR35936">
    <property type="entry name" value="MEMBRANE-BOUND LYTIC MUREIN TRANSGLYCOSYLASE F"/>
    <property type="match status" value="1"/>
</dbReference>
<evidence type="ECO:0000313" key="8">
    <source>
        <dbReference type="Proteomes" id="UP001374803"/>
    </source>
</evidence>
<name>A0ABZ2KQG6_9BACT</name>
<comment type="subcellular location">
    <subcellularLocation>
        <location evidence="1">Cell envelope</location>
    </subcellularLocation>
</comment>
<reference evidence="7" key="1">
    <citation type="submission" date="2021-12" db="EMBL/GenBank/DDBJ databases">
        <title>Discovery of the Pendulisporaceae a myxobacterial family with distinct sporulation behavior and unique specialized metabolism.</title>
        <authorList>
            <person name="Garcia R."/>
            <person name="Popoff A."/>
            <person name="Bader C.D."/>
            <person name="Loehr J."/>
            <person name="Walesch S."/>
            <person name="Walt C."/>
            <person name="Boldt J."/>
            <person name="Bunk B."/>
            <person name="Haeckl F.J.F.P.J."/>
            <person name="Gunesch A.P."/>
            <person name="Birkelbach J."/>
            <person name="Nuebel U."/>
            <person name="Pietschmann T."/>
            <person name="Bach T."/>
            <person name="Mueller R."/>
        </authorList>
    </citation>
    <scope>NUCLEOTIDE SEQUENCE</scope>
    <source>
        <strain evidence="7">MSr11367</strain>
    </source>
</reference>
<feature type="signal peptide" evidence="5">
    <location>
        <begin position="1"/>
        <end position="20"/>
    </location>
</feature>
<evidence type="ECO:0000313" key="7">
    <source>
        <dbReference type="EMBL" id="WXB00767.1"/>
    </source>
</evidence>
<sequence>MFVRSKCLAFGAAVVVSALVAGCSRDKSAGVPLVHKGKLVTCTHVPFAPFEFERDGKITGFDIDVVDLVAQRLGVKVQLVDTSVENLTTGSLLDSNQCDLEAAGLTMTDARRKSVDFSEGYLDAYQALVVKRGTGMASLDAVKNSAKRVGVQSQTVGEDLAKTKELNLLSFESSDAVLLALRTGRVEAAIVDHPAVQTWMKDSGNIAFQIAAYVDTGEQLGMAVKKGNTKLLAIINEVMAQARADGTHKRLRDQWFGESLGAVPVTTVARP</sequence>
<dbReference type="InterPro" id="IPR001638">
    <property type="entry name" value="Solute-binding_3/MltF_N"/>
</dbReference>
<feature type="domain" description="Solute-binding protein family 3/N-terminal" evidence="6">
    <location>
        <begin position="38"/>
        <end position="259"/>
    </location>
</feature>
<dbReference type="EMBL" id="CP089983">
    <property type="protein sequence ID" value="WXB00767.1"/>
    <property type="molecule type" value="Genomic_DNA"/>
</dbReference>
<organism evidence="7 8">
    <name type="scientific">Pendulispora rubella</name>
    <dbReference type="NCBI Taxonomy" id="2741070"/>
    <lineage>
        <taxon>Bacteria</taxon>
        <taxon>Pseudomonadati</taxon>
        <taxon>Myxococcota</taxon>
        <taxon>Myxococcia</taxon>
        <taxon>Myxococcales</taxon>
        <taxon>Sorangiineae</taxon>
        <taxon>Pendulisporaceae</taxon>
        <taxon>Pendulispora</taxon>
    </lineage>
</organism>
<dbReference type="Gene3D" id="3.40.190.10">
    <property type="entry name" value="Periplasmic binding protein-like II"/>
    <property type="match status" value="2"/>
</dbReference>
<keyword evidence="8" id="KW-1185">Reference proteome</keyword>
<protein>
    <submittedName>
        <fullName evidence="7">ABC transporter substrate-binding protein</fullName>
    </submittedName>
</protein>
<evidence type="ECO:0000256" key="3">
    <source>
        <dbReference type="ARBA" id="ARBA00022729"/>
    </source>
</evidence>
<evidence type="ECO:0000256" key="4">
    <source>
        <dbReference type="RuleBase" id="RU003744"/>
    </source>
</evidence>
<proteinExistence type="inferred from homology"/>
<dbReference type="SUPFAM" id="SSF53850">
    <property type="entry name" value="Periplasmic binding protein-like II"/>
    <property type="match status" value="1"/>
</dbReference>
<dbReference type="SMART" id="SM00062">
    <property type="entry name" value="PBPb"/>
    <property type="match status" value="1"/>
</dbReference>
<dbReference type="Pfam" id="PF00497">
    <property type="entry name" value="SBP_bac_3"/>
    <property type="match status" value="1"/>
</dbReference>
<accession>A0ABZ2KQG6</accession>
<dbReference type="InterPro" id="IPR018313">
    <property type="entry name" value="SBP_3_CS"/>
</dbReference>
<feature type="chain" id="PRO_5047078595" evidence="5">
    <location>
        <begin position="21"/>
        <end position="271"/>
    </location>
</feature>
<evidence type="ECO:0000256" key="5">
    <source>
        <dbReference type="SAM" id="SignalP"/>
    </source>
</evidence>
<comment type="similarity">
    <text evidence="2 4">Belongs to the bacterial solute-binding protein 3 family.</text>
</comment>
<keyword evidence="3 5" id="KW-0732">Signal</keyword>
<dbReference type="RefSeq" id="WP_394830368.1">
    <property type="nucleotide sequence ID" value="NZ_CP089929.1"/>
</dbReference>
<dbReference type="CDD" id="cd13530">
    <property type="entry name" value="PBP2_peptides_like"/>
    <property type="match status" value="1"/>
</dbReference>
<dbReference type="PANTHER" id="PTHR35936:SF17">
    <property type="entry name" value="ARGININE-BINDING EXTRACELLULAR PROTEIN ARTP"/>
    <property type="match status" value="1"/>
</dbReference>
<dbReference type="PROSITE" id="PS01039">
    <property type="entry name" value="SBP_BACTERIAL_3"/>
    <property type="match status" value="1"/>
</dbReference>
<evidence type="ECO:0000256" key="2">
    <source>
        <dbReference type="ARBA" id="ARBA00010333"/>
    </source>
</evidence>